<dbReference type="InterPro" id="IPR009057">
    <property type="entry name" value="Homeodomain-like_sf"/>
</dbReference>
<evidence type="ECO:0000256" key="4">
    <source>
        <dbReference type="ARBA" id="ARBA00022864"/>
    </source>
</evidence>
<dbReference type="PANTHER" id="PTHR43874">
    <property type="entry name" value="TWO-COMPONENT RESPONSE REGULATOR"/>
    <property type="match status" value="1"/>
</dbReference>
<evidence type="ECO:0008006" key="17">
    <source>
        <dbReference type="Google" id="ProtNLM"/>
    </source>
</evidence>
<dbReference type="SMART" id="SM00448">
    <property type="entry name" value="REC"/>
    <property type="match status" value="1"/>
</dbReference>
<organism evidence="15 16">
    <name type="scientific">Colocasia esculenta</name>
    <name type="common">Wild taro</name>
    <name type="synonym">Arum esculentum</name>
    <dbReference type="NCBI Taxonomy" id="4460"/>
    <lineage>
        <taxon>Eukaryota</taxon>
        <taxon>Viridiplantae</taxon>
        <taxon>Streptophyta</taxon>
        <taxon>Embryophyta</taxon>
        <taxon>Tracheophyta</taxon>
        <taxon>Spermatophyta</taxon>
        <taxon>Magnoliopsida</taxon>
        <taxon>Liliopsida</taxon>
        <taxon>Araceae</taxon>
        <taxon>Aroideae</taxon>
        <taxon>Colocasieae</taxon>
        <taxon>Colocasia</taxon>
    </lineage>
</organism>
<evidence type="ECO:0000256" key="5">
    <source>
        <dbReference type="ARBA" id="ARBA00023012"/>
    </source>
</evidence>
<evidence type="ECO:0000313" key="16">
    <source>
        <dbReference type="Proteomes" id="UP000652761"/>
    </source>
</evidence>
<dbReference type="AlphaFoldDB" id="A0A843V384"/>
<dbReference type="Gene3D" id="3.40.50.2300">
    <property type="match status" value="1"/>
</dbReference>
<dbReference type="InterPro" id="IPR006447">
    <property type="entry name" value="Myb_dom_plants"/>
</dbReference>
<dbReference type="SUPFAM" id="SSF52172">
    <property type="entry name" value="CheY-like"/>
    <property type="match status" value="1"/>
</dbReference>
<dbReference type="Pfam" id="PF00249">
    <property type="entry name" value="Myb_DNA-binding"/>
    <property type="match status" value="1"/>
</dbReference>
<dbReference type="SUPFAM" id="SSF46689">
    <property type="entry name" value="Homeodomain-like"/>
    <property type="match status" value="1"/>
</dbReference>
<protein>
    <recommendedName>
        <fullName evidence="17">Two-component response regulator</fullName>
    </recommendedName>
</protein>
<feature type="compositionally biased region" description="Basic and acidic residues" evidence="12">
    <location>
        <begin position="168"/>
        <end position="182"/>
    </location>
</feature>
<dbReference type="GO" id="GO:0005634">
    <property type="term" value="C:nucleus"/>
    <property type="evidence" value="ECO:0007669"/>
    <property type="project" value="UniProtKB-SubCell"/>
</dbReference>
<sequence>MMVDERKGPVPRDAAPRDQFPLGMRVLAVDDDPTCLKLLETLLRRCQYHVTTTNQAIMALKMLRENKDKFDLVISDVHMPDMDGFKLLELVGLEMDLPVIMLSANSDTKAVMKGITHGACDYLLKPVRIEELRNIWQHVVRRKKLDTKDLGHHDRGDGPEKSNQTNSDSRHSFANETSDRNGKFNRKRKDQNEEDEDSEENGHENEDPSSQKKPRVVWSPELHRKFVAAVNQLGIDKAVPKRILELMNVDRLTRENVASHLQKYRLYLKRIHAVTSQQANIFAALGGKDSYLPISSIDGLGNFHAVARSRQLPAITSFQSGGTLGRLNSPTGLGLHGLSSNGVIQLGHTLNGASNSTHALGKIPQVNLPGVHQGNLLQGMPTTLEFNHFQQHKLVNECNSQFPGSSSDPALLTGDSSNLFRNTSTNNFILQPQSSELGIQSSVRTTAIQASPFHISVGSSRVPDLGRCNDTWQGAVPLTGYSASNLLLNAPFGDEDLSSSSNLRDRISPIASQCDSARDASTSSIVGARTLDQLTGNSECRPNTDGGNILLMPTGSNESSRLSDFGSASNSQHKWEEHGQDQSHRPTVRYDSHMTSIPTGHGIFTADVPNVGQDNRFCDKKMDAGTINQSVMNAPFFNQTNGVEKLTNNSQVKMKDESFIEPSKLPAGFSSNNCGSYEELVNAMIKLESEDIVLMDGELGYDIYSLETCM</sequence>
<dbReference type="PROSITE" id="PS50110">
    <property type="entry name" value="RESPONSE_REGULATORY"/>
    <property type="match status" value="1"/>
</dbReference>
<feature type="compositionally biased region" description="Basic and acidic residues" evidence="12">
    <location>
        <begin position="146"/>
        <end position="160"/>
    </location>
</feature>
<dbReference type="GO" id="GO:0000160">
    <property type="term" value="P:phosphorelay signal transduction system"/>
    <property type="evidence" value="ECO:0007669"/>
    <property type="project" value="UniProtKB-KW"/>
</dbReference>
<comment type="caution">
    <text evidence="15">The sequence shown here is derived from an EMBL/GenBank/DDBJ whole genome shotgun (WGS) entry which is preliminary data.</text>
</comment>
<feature type="domain" description="Response regulatory" evidence="13">
    <location>
        <begin position="25"/>
        <end position="140"/>
    </location>
</feature>
<evidence type="ECO:0000256" key="10">
    <source>
        <dbReference type="ARBA" id="ARBA00023242"/>
    </source>
</evidence>
<evidence type="ECO:0000259" key="14">
    <source>
        <dbReference type="PROSITE" id="PS51294"/>
    </source>
</evidence>
<evidence type="ECO:0000313" key="15">
    <source>
        <dbReference type="EMBL" id="MQL88174.1"/>
    </source>
</evidence>
<comment type="subcellular location">
    <subcellularLocation>
        <location evidence="1">Nucleus</location>
    </subcellularLocation>
</comment>
<evidence type="ECO:0000256" key="12">
    <source>
        <dbReference type="SAM" id="MobiDB-lite"/>
    </source>
</evidence>
<keyword evidence="5" id="KW-0902">Two-component regulatory system</keyword>
<dbReference type="PIRSF" id="PIRSF036392">
    <property type="entry name" value="RR_ARR_type-B"/>
    <property type="match status" value="1"/>
</dbReference>
<gene>
    <name evidence="15" type="ORF">Taro_020735</name>
</gene>
<dbReference type="EMBL" id="NMUH01001036">
    <property type="protein sequence ID" value="MQL88174.1"/>
    <property type="molecule type" value="Genomic_DNA"/>
</dbReference>
<evidence type="ECO:0000256" key="6">
    <source>
        <dbReference type="ARBA" id="ARBA00023015"/>
    </source>
</evidence>
<keyword evidence="3 11" id="KW-0597">Phosphoprotein</keyword>
<evidence type="ECO:0000256" key="2">
    <source>
        <dbReference type="ARBA" id="ARBA00006015"/>
    </source>
</evidence>
<dbReference type="GO" id="GO:0003677">
    <property type="term" value="F:DNA binding"/>
    <property type="evidence" value="ECO:0007669"/>
    <property type="project" value="UniProtKB-KW"/>
</dbReference>
<evidence type="ECO:0000259" key="13">
    <source>
        <dbReference type="PROSITE" id="PS50110"/>
    </source>
</evidence>
<evidence type="ECO:0000256" key="3">
    <source>
        <dbReference type="ARBA" id="ARBA00022553"/>
    </source>
</evidence>
<dbReference type="Gene3D" id="1.10.10.60">
    <property type="entry name" value="Homeodomain-like"/>
    <property type="match status" value="1"/>
</dbReference>
<dbReference type="InterPro" id="IPR017053">
    <property type="entry name" value="Response_reg_B-typ_pln"/>
</dbReference>
<feature type="modified residue" description="4-aspartylphosphate" evidence="11">
    <location>
        <position position="76"/>
    </location>
</feature>
<dbReference type="NCBIfam" id="TIGR01557">
    <property type="entry name" value="myb_SHAQKYF"/>
    <property type="match status" value="1"/>
</dbReference>
<evidence type="ECO:0000256" key="11">
    <source>
        <dbReference type="PROSITE-ProRule" id="PRU00169"/>
    </source>
</evidence>
<dbReference type="PANTHER" id="PTHR43874:SF7">
    <property type="entry name" value="TWO-COMPONENT RESPONSE REGULATOR ARR10"/>
    <property type="match status" value="1"/>
</dbReference>
<dbReference type="Pfam" id="PF00072">
    <property type="entry name" value="Response_reg"/>
    <property type="match status" value="1"/>
</dbReference>
<evidence type="ECO:0000256" key="1">
    <source>
        <dbReference type="ARBA" id="ARBA00004123"/>
    </source>
</evidence>
<dbReference type="FunFam" id="1.10.10.60:FF:000007">
    <property type="entry name" value="Two-component response regulator"/>
    <property type="match status" value="1"/>
</dbReference>
<evidence type="ECO:0000256" key="9">
    <source>
        <dbReference type="ARBA" id="ARBA00023163"/>
    </source>
</evidence>
<feature type="compositionally biased region" description="Basic and acidic residues" evidence="12">
    <location>
        <begin position="573"/>
        <end position="586"/>
    </location>
</feature>
<keyword evidence="10" id="KW-0539">Nucleus</keyword>
<feature type="region of interest" description="Disordered" evidence="12">
    <location>
        <begin position="535"/>
        <end position="586"/>
    </location>
</feature>
<dbReference type="InterPro" id="IPR011006">
    <property type="entry name" value="CheY-like_superfamily"/>
</dbReference>
<dbReference type="InterPro" id="IPR001005">
    <property type="entry name" value="SANT/Myb"/>
</dbReference>
<keyword evidence="6" id="KW-0805">Transcription regulation</keyword>
<proteinExistence type="inferred from homology"/>
<dbReference type="GO" id="GO:0009736">
    <property type="term" value="P:cytokinin-activated signaling pathway"/>
    <property type="evidence" value="ECO:0007669"/>
    <property type="project" value="UniProtKB-KW"/>
</dbReference>
<dbReference type="GO" id="GO:0003700">
    <property type="term" value="F:DNA-binding transcription factor activity"/>
    <property type="evidence" value="ECO:0007669"/>
    <property type="project" value="InterPro"/>
</dbReference>
<comment type="similarity">
    <text evidence="2">Belongs to the ARR family. Type-B subfamily.</text>
</comment>
<dbReference type="InterPro" id="IPR045279">
    <property type="entry name" value="ARR-like"/>
</dbReference>
<dbReference type="Proteomes" id="UP000652761">
    <property type="component" value="Unassembled WGS sequence"/>
</dbReference>
<dbReference type="InterPro" id="IPR017930">
    <property type="entry name" value="Myb_dom"/>
</dbReference>
<accession>A0A843V384</accession>
<keyword evidence="9" id="KW-0804">Transcription</keyword>
<feature type="compositionally biased region" description="Polar residues" evidence="12">
    <location>
        <begin position="554"/>
        <end position="572"/>
    </location>
</feature>
<keyword evidence="16" id="KW-1185">Reference proteome</keyword>
<keyword evidence="8" id="KW-0010">Activator</keyword>
<keyword evidence="4" id="KW-0932">Cytokinin signaling pathway</keyword>
<dbReference type="OrthoDB" id="60033at2759"/>
<reference evidence="15" key="1">
    <citation type="submission" date="2017-07" db="EMBL/GenBank/DDBJ databases">
        <title>Taro Niue Genome Assembly and Annotation.</title>
        <authorList>
            <person name="Atibalentja N."/>
            <person name="Keating K."/>
            <person name="Fields C.J."/>
        </authorList>
    </citation>
    <scope>NUCLEOTIDE SEQUENCE</scope>
    <source>
        <strain evidence="15">Niue_2</strain>
        <tissue evidence="15">Leaf</tissue>
    </source>
</reference>
<name>A0A843V384_COLES</name>
<evidence type="ECO:0000256" key="7">
    <source>
        <dbReference type="ARBA" id="ARBA00023125"/>
    </source>
</evidence>
<feature type="compositionally biased region" description="Basic and acidic residues" evidence="12">
    <location>
        <begin position="200"/>
        <end position="210"/>
    </location>
</feature>
<keyword evidence="7" id="KW-0238">DNA-binding</keyword>
<feature type="region of interest" description="Disordered" evidence="12">
    <location>
        <begin position="146"/>
        <end position="215"/>
    </location>
</feature>
<dbReference type="CDD" id="cd17584">
    <property type="entry name" value="REC_typeB_ARR-like"/>
    <property type="match status" value="1"/>
</dbReference>
<dbReference type="InterPro" id="IPR001789">
    <property type="entry name" value="Sig_transdc_resp-reg_receiver"/>
</dbReference>
<evidence type="ECO:0000256" key="8">
    <source>
        <dbReference type="ARBA" id="ARBA00023159"/>
    </source>
</evidence>
<feature type="domain" description="HTH myb-type" evidence="14">
    <location>
        <begin position="210"/>
        <end position="269"/>
    </location>
</feature>
<dbReference type="PROSITE" id="PS51294">
    <property type="entry name" value="HTH_MYB"/>
    <property type="match status" value="1"/>
</dbReference>
<dbReference type="FunFam" id="3.40.50.2300:FF:000132">
    <property type="entry name" value="Two-component response regulator"/>
    <property type="match status" value="1"/>
</dbReference>